<dbReference type="GO" id="GO:0004805">
    <property type="term" value="F:trehalose-phosphatase activity"/>
    <property type="evidence" value="ECO:0007669"/>
    <property type="project" value="UniProtKB-EC"/>
</dbReference>
<dbReference type="EMBL" id="JAAIUW010000003">
    <property type="protein sequence ID" value="KAF7839245.1"/>
    <property type="molecule type" value="Genomic_DNA"/>
</dbReference>
<name>A0A834X774_9FABA</name>
<dbReference type="PANTHER" id="PTHR43768:SF27">
    <property type="entry name" value="TREHALOSE-PHOSPHATE PHOSPHATASE A"/>
    <property type="match status" value="1"/>
</dbReference>
<comment type="caution">
    <text evidence="5">The sequence shown here is derived from an EMBL/GenBank/DDBJ whole genome shotgun (WGS) entry which is preliminary data.</text>
</comment>
<dbReference type="PANTHER" id="PTHR43768">
    <property type="entry name" value="TREHALOSE 6-PHOSPHATE PHOSPHATASE"/>
    <property type="match status" value="1"/>
</dbReference>
<dbReference type="InterPro" id="IPR036412">
    <property type="entry name" value="HAD-like_sf"/>
</dbReference>
<keyword evidence="6" id="KW-1185">Reference proteome</keyword>
<gene>
    <name evidence="5" type="ORF">G2W53_007727</name>
</gene>
<keyword evidence="3" id="KW-0378">Hydrolase</keyword>
<dbReference type="Gene3D" id="3.40.50.1000">
    <property type="entry name" value="HAD superfamily/HAD-like"/>
    <property type="match status" value="1"/>
</dbReference>
<evidence type="ECO:0000313" key="6">
    <source>
        <dbReference type="Proteomes" id="UP000634136"/>
    </source>
</evidence>
<dbReference type="AlphaFoldDB" id="A0A834X774"/>
<evidence type="ECO:0000256" key="1">
    <source>
        <dbReference type="ARBA" id="ARBA00000500"/>
    </source>
</evidence>
<proteinExistence type="predicted"/>
<evidence type="ECO:0000313" key="5">
    <source>
        <dbReference type="EMBL" id="KAF7839245.1"/>
    </source>
</evidence>
<comment type="catalytic activity">
    <reaction evidence="1">
        <text>alpha,alpha-trehalose 6-phosphate + H2O = alpha,alpha-trehalose + phosphate</text>
        <dbReference type="Rhea" id="RHEA:23420"/>
        <dbReference type="ChEBI" id="CHEBI:15377"/>
        <dbReference type="ChEBI" id="CHEBI:16551"/>
        <dbReference type="ChEBI" id="CHEBI:43474"/>
        <dbReference type="ChEBI" id="CHEBI:58429"/>
        <dbReference type="EC" id="3.1.3.12"/>
    </reaction>
</comment>
<evidence type="ECO:0000256" key="2">
    <source>
        <dbReference type="ARBA" id="ARBA00001968"/>
    </source>
</evidence>
<dbReference type="InterPro" id="IPR023214">
    <property type="entry name" value="HAD_sf"/>
</dbReference>
<evidence type="ECO:0000256" key="3">
    <source>
        <dbReference type="ARBA" id="ARBA00022801"/>
    </source>
</evidence>
<protein>
    <submittedName>
        <fullName evidence="5">Trehalose-phosphate phosphatase A-like</fullName>
    </submittedName>
</protein>
<dbReference type="GO" id="GO:0005992">
    <property type="term" value="P:trehalose biosynthetic process"/>
    <property type="evidence" value="ECO:0007669"/>
    <property type="project" value="InterPro"/>
</dbReference>
<comment type="cofactor">
    <cofactor evidence="2">
        <name>a divalent metal cation</name>
        <dbReference type="ChEBI" id="CHEBI:60240"/>
    </cofactor>
</comment>
<sequence length="106" mass="12280">MMRFFEILKLLPSLEIRKKLMLVLEVRLMINLDKGKAVTFLLESLGLSNCAYVFPVYVGDDRTDEDAFKVLREGNRGYGNAVYSLCRDLLEQVYCYQHALEKTSHL</sequence>
<dbReference type="Proteomes" id="UP000634136">
    <property type="component" value="Unassembled WGS sequence"/>
</dbReference>
<comment type="function">
    <text evidence="4">Removes the phosphate from trehalose 6-phosphate to produce free trehalose. Trehalose accumulation in plant may improve abiotic stress tolerance.</text>
</comment>
<dbReference type="InterPro" id="IPR044651">
    <property type="entry name" value="OTSB-like"/>
</dbReference>
<dbReference type="SUPFAM" id="SSF56784">
    <property type="entry name" value="HAD-like"/>
    <property type="match status" value="1"/>
</dbReference>
<dbReference type="OrthoDB" id="1732404at2759"/>
<evidence type="ECO:0000256" key="4">
    <source>
        <dbReference type="ARBA" id="ARBA00025274"/>
    </source>
</evidence>
<dbReference type="InterPro" id="IPR003337">
    <property type="entry name" value="Trehalose_PPase"/>
</dbReference>
<organism evidence="5 6">
    <name type="scientific">Senna tora</name>
    <dbReference type="NCBI Taxonomy" id="362788"/>
    <lineage>
        <taxon>Eukaryota</taxon>
        <taxon>Viridiplantae</taxon>
        <taxon>Streptophyta</taxon>
        <taxon>Embryophyta</taxon>
        <taxon>Tracheophyta</taxon>
        <taxon>Spermatophyta</taxon>
        <taxon>Magnoliopsida</taxon>
        <taxon>eudicotyledons</taxon>
        <taxon>Gunneridae</taxon>
        <taxon>Pentapetalae</taxon>
        <taxon>rosids</taxon>
        <taxon>fabids</taxon>
        <taxon>Fabales</taxon>
        <taxon>Fabaceae</taxon>
        <taxon>Caesalpinioideae</taxon>
        <taxon>Cassia clade</taxon>
        <taxon>Senna</taxon>
    </lineage>
</organism>
<accession>A0A834X774</accession>
<dbReference type="Pfam" id="PF02358">
    <property type="entry name" value="Trehalose_PPase"/>
    <property type="match status" value="1"/>
</dbReference>
<reference evidence="5" key="1">
    <citation type="submission" date="2020-09" db="EMBL/GenBank/DDBJ databases">
        <title>Genome-Enabled Discovery of Anthraquinone Biosynthesis in Senna tora.</title>
        <authorList>
            <person name="Kang S.-H."/>
            <person name="Pandey R.P."/>
            <person name="Lee C.-M."/>
            <person name="Sim J.-S."/>
            <person name="Jeong J.-T."/>
            <person name="Choi B.-S."/>
            <person name="Jung M."/>
            <person name="Ginzburg D."/>
            <person name="Zhao K."/>
            <person name="Won S.Y."/>
            <person name="Oh T.-J."/>
            <person name="Yu Y."/>
            <person name="Kim N.-H."/>
            <person name="Lee O.R."/>
            <person name="Lee T.-H."/>
            <person name="Bashyal P."/>
            <person name="Kim T.-S."/>
            <person name="Lee W.-H."/>
            <person name="Kawkins C."/>
            <person name="Kim C.-K."/>
            <person name="Kim J.S."/>
            <person name="Ahn B.O."/>
            <person name="Rhee S.Y."/>
            <person name="Sohng J.K."/>
        </authorList>
    </citation>
    <scope>NUCLEOTIDE SEQUENCE</scope>
    <source>
        <tissue evidence="5">Leaf</tissue>
    </source>
</reference>